<protein>
    <submittedName>
        <fullName evidence="1">Uncharacterized protein</fullName>
    </submittedName>
</protein>
<proteinExistence type="predicted"/>
<keyword evidence="2" id="KW-1185">Reference proteome</keyword>
<organism evidence="1 2">
    <name type="scientific">Flaviflexus equikiangi</name>
    <dbReference type="NCBI Taxonomy" id="2758573"/>
    <lineage>
        <taxon>Bacteria</taxon>
        <taxon>Bacillati</taxon>
        <taxon>Actinomycetota</taxon>
        <taxon>Actinomycetes</taxon>
        <taxon>Actinomycetales</taxon>
        <taxon>Actinomycetaceae</taxon>
        <taxon>Flaviflexus</taxon>
    </lineage>
</organism>
<gene>
    <name evidence="1" type="ORF">JVW63_05715</name>
</gene>
<accession>A0ABS2TEW2</accession>
<name>A0ABS2TEW2_9ACTO</name>
<dbReference type="RefSeq" id="WP_187996528.1">
    <property type="nucleotide sequence ID" value="NZ_JACEXG010000003.1"/>
</dbReference>
<dbReference type="EMBL" id="JAFFJS010000003">
    <property type="protein sequence ID" value="MBM9433193.1"/>
    <property type="molecule type" value="Genomic_DNA"/>
</dbReference>
<dbReference type="Proteomes" id="UP000705983">
    <property type="component" value="Unassembled WGS sequence"/>
</dbReference>
<evidence type="ECO:0000313" key="1">
    <source>
        <dbReference type="EMBL" id="MBM9433193.1"/>
    </source>
</evidence>
<reference evidence="2" key="1">
    <citation type="submission" date="2021-02" db="EMBL/GenBank/DDBJ databases">
        <title>Leucobacter sp. CX169.</title>
        <authorList>
            <person name="Cheng Y."/>
        </authorList>
    </citation>
    <scope>NUCLEOTIDE SEQUENCE [LARGE SCALE GENOMIC DNA]</scope>
    <source>
        <strain evidence="2">JY899</strain>
    </source>
</reference>
<sequence>MSKPERTLWQGSLENGDTLIVTQNFGRIMSGSSTVHEWAWVNYASGSWNGEEGTFIAAAITDDVDDLRLQFNRESDLSIGLVLSDRIESSIVHQETALVGDASWVRVFVRRNPDGTMFTQSLGFDIDNVDPAYLQAVVLELEATVREAVGLPTA</sequence>
<evidence type="ECO:0000313" key="2">
    <source>
        <dbReference type="Proteomes" id="UP000705983"/>
    </source>
</evidence>
<comment type="caution">
    <text evidence="1">The sequence shown here is derived from an EMBL/GenBank/DDBJ whole genome shotgun (WGS) entry which is preliminary data.</text>
</comment>